<reference evidence="1" key="1">
    <citation type="journal article" date="2021" name="Proc. Natl. Acad. Sci. U.S.A.">
        <title>A Catalog of Tens of Thousands of Viruses from Human Metagenomes Reveals Hidden Associations with Chronic Diseases.</title>
        <authorList>
            <person name="Tisza M.J."/>
            <person name="Buck C.B."/>
        </authorList>
    </citation>
    <scope>NUCLEOTIDE SEQUENCE</scope>
    <source>
        <strain evidence="1">Ct6d71</strain>
    </source>
</reference>
<organism evidence="1">
    <name type="scientific">Siphoviridae sp. ct6d71</name>
    <dbReference type="NCBI Taxonomy" id="2826298"/>
    <lineage>
        <taxon>Viruses</taxon>
        <taxon>Duplodnaviria</taxon>
        <taxon>Heunggongvirae</taxon>
        <taxon>Uroviricota</taxon>
        <taxon>Caudoviricetes</taxon>
    </lineage>
</organism>
<name>A0A8S5R393_9CAUD</name>
<accession>A0A8S5R393</accession>
<proteinExistence type="predicted"/>
<dbReference type="EMBL" id="BK015797">
    <property type="protein sequence ID" value="DAE25404.1"/>
    <property type="molecule type" value="Genomic_DNA"/>
</dbReference>
<sequence length="35" mass="4557">MHHLFNFFYFRYFHAYIYAILRCSLNSFRVFQQFE</sequence>
<protein>
    <submittedName>
        <fullName evidence="1">Uncharacterized protein</fullName>
    </submittedName>
</protein>
<evidence type="ECO:0000313" key="1">
    <source>
        <dbReference type="EMBL" id="DAE25404.1"/>
    </source>
</evidence>